<organism evidence="1 2">
    <name type="scientific">Hansschlegelia zhihuaiae</name>
    <dbReference type="NCBI Taxonomy" id="405005"/>
    <lineage>
        <taxon>Bacteria</taxon>
        <taxon>Pseudomonadati</taxon>
        <taxon>Pseudomonadota</taxon>
        <taxon>Alphaproteobacteria</taxon>
        <taxon>Hyphomicrobiales</taxon>
        <taxon>Methylopilaceae</taxon>
        <taxon>Hansschlegelia</taxon>
    </lineage>
</organism>
<evidence type="ECO:0000313" key="1">
    <source>
        <dbReference type="EMBL" id="RXF75609.1"/>
    </source>
</evidence>
<proteinExistence type="predicted"/>
<dbReference type="Proteomes" id="UP000289708">
    <property type="component" value="Unassembled WGS sequence"/>
</dbReference>
<dbReference type="OrthoDB" id="8456397at2"/>
<dbReference type="EMBL" id="RYFI01000001">
    <property type="protein sequence ID" value="RXF75609.1"/>
    <property type="molecule type" value="Genomic_DNA"/>
</dbReference>
<gene>
    <name evidence="1" type="ORF">EK403_01850</name>
</gene>
<accession>A0A4Q0MQV5</accession>
<protein>
    <submittedName>
        <fullName evidence="1">Uncharacterized protein</fullName>
    </submittedName>
</protein>
<evidence type="ECO:0000313" key="2">
    <source>
        <dbReference type="Proteomes" id="UP000289708"/>
    </source>
</evidence>
<keyword evidence="2" id="KW-1185">Reference proteome</keyword>
<dbReference type="RefSeq" id="WP_128775789.1">
    <property type="nucleotide sequence ID" value="NZ_RYFI01000001.1"/>
</dbReference>
<name>A0A4Q0MQV5_9HYPH</name>
<comment type="caution">
    <text evidence="1">The sequence shown here is derived from an EMBL/GenBank/DDBJ whole genome shotgun (WGS) entry which is preliminary data.</text>
</comment>
<reference evidence="1 2" key="1">
    <citation type="submission" date="2018-12" db="EMBL/GenBank/DDBJ databases">
        <title>bacterium Hansschlegelia zhihuaiae S113.</title>
        <authorList>
            <person name="He J."/>
        </authorList>
    </citation>
    <scope>NUCLEOTIDE SEQUENCE [LARGE SCALE GENOMIC DNA]</scope>
    <source>
        <strain evidence="1 2">S 113</strain>
    </source>
</reference>
<sequence>MSMWLSAANTYASAGRGLVAAETKRTQNAVAQDMTRQAMAFWFPWSAEAAKPKPRARRRMKRS</sequence>
<dbReference type="AlphaFoldDB" id="A0A4Q0MQV5"/>